<dbReference type="RefSeq" id="WP_072312409.1">
    <property type="nucleotide sequence ID" value="NZ_FPIW01000068.1"/>
</dbReference>
<keyword evidence="1 2" id="KW-0732">Signal</keyword>
<dbReference type="SUPFAM" id="SSF101756">
    <property type="entry name" value="Hypothetical protein YgiW"/>
    <property type="match status" value="1"/>
</dbReference>
<gene>
    <name evidence="3" type="ORF">SAMN02910291_02551</name>
</gene>
<sequence>MRVVLSLLLLGLLALPAYAAFQGPGSDASGGFKGPTVGVEVTTVKQALDSKDNTPVMLTGHITGRKAGSDDKYIFRDATGEMTVDIYKKIFSGHTVTPENTVRLSGKVDKDMLKPVKVDVKVLEVLN</sequence>
<dbReference type="InterPro" id="IPR036700">
    <property type="entry name" value="BOBF_sf"/>
</dbReference>
<dbReference type="NCBIfam" id="NF033674">
    <property type="entry name" value="stress_OB_fold"/>
    <property type="match status" value="1"/>
</dbReference>
<dbReference type="EMBL" id="FPIW01000068">
    <property type="protein sequence ID" value="SFW69390.1"/>
    <property type="molecule type" value="Genomic_DNA"/>
</dbReference>
<evidence type="ECO:0000313" key="4">
    <source>
        <dbReference type="Proteomes" id="UP000182680"/>
    </source>
</evidence>
<reference evidence="4" key="1">
    <citation type="submission" date="2016-11" db="EMBL/GenBank/DDBJ databases">
        <authorList>
            <person name="Jaros S."/>
            <person name="Januszkiewicz K."/>
            <person name="Wedrychowicz H."/>
        </authorList>
    </citation>
    <scope>NUCLEOTIDE SEQUENCE [LARGE SCALE GENOMIC DNA]</scope>
    <source>
        <strain evidence="4">DSM 7057</strain>
    </source>
</reference>
<evidence type="ECO:0000256" key="1">
    <source>
        <dbReference type="ARBA" id="ARBA00022729"/>
    </source>
</evidence>
<proteinExistence type="predicted"/>
<accession>A0AA94HUV5</accession>
<feature type="chain" id="PRO_5041673346" evidence="2">
    <location>
        <begin position="20"/>
        <end position="127"/>
    </location>
</feature>
<evidence type="ECO:0000313" key="3">
    <source>
        <dbReference type="EMBL" id="SFW69390.1"/>
    </source>
</evidence>
<dbReference type="AlphaFoldDB" id="A0AA94HUV5"/>
<name>A0AA94HUV5_DESDE</name>
<dbReference type="PANTHER" id="PTHR36571">
    <property type="entry name" value="PROTEIN YGIW"/>
    <property type="match status" value="1"/>
</dbReference>
<dbReference type="InterPro" id="IPR005220">
    <property type="entry name" value="CarO-like"/>
</dbReference>
<protein>
    <submittedName>
        <fullName evidence="3">TIGR00156 family protein</fullName>
    </submittedName>
</protein>
<comment type="caution">
    <text evidence="3">The sequence shown here is derived from an EMBL/GenBank/DDBJ whole genome shotgun (WGS) entry which is preliminary data.</text>
</comment>
<dbReference type="Gene3D" id="2.40.50.200">
    <property type="entry name" value="Bacterial OB-fold"/>
    <property type="match status" value="1"/>
</dbReference>
<feature type="signal peptide" evidence="2">
    <location>
        <begin position="1"/>
        <end position="19"/>
    </location>
</feature>
<dbReference type="PANTHER" id="PTHR36571:SF1">
    <property type="entry name" value="PROTEIN YGIW"/>
    <property type="match status" value="1"/>
</dbReference>
<dbReference type="Proteomes" id="UP000182680">
    <property type="component" value="Unassembled WGS sequence"/>
</dbReference>
<organism evidence="3 4">
    <name type="scientific">Desulfovibrio desulfuricans</name>
    <dbReference type="NCBI Taxonomy" id="876"/>
    <lineage>
        <taxon>Bacteria</taxon>
        <taxon>Pseudomonadati</taxon>
        <taxon>Thermodesulfobacteriota</taxon>
        <taxon>Desulfovibrionia</taxon>
        <taxon>Desulfovibrionales</taxon>
        <taxon>Desulfovibrionaceae</taxon>
        <taxon>Desulfovibrio</taxon>
    </lineage>
</organism>
<evidence type="ECO:0000256" key="2">
    <source>
        <dbReference type="SAM" id="SignalP"/>
    </source>
</evidence>
<dbReference type="Pfam" id="PF04076">
    <property type="entry name" value="BOF"/>
    <property type="match status" value="1"/>
</dbReference>